<keyword evidence="4 6" id="KW-0472">Membrane</keyword>
<dbReference type="PANTHER" id="PTHR33048">
    <property type="entry name" value="PTH11-LIKE INTEGRAL MEMBRANE PROTEIN (AFU_ORTHOLOGUE AFUA_5G11245)"/>
    <property type="match status" value="1"/>
</dbReference>
<evidence type="ECO:0000256" key="3">
    <source>
        <dbReference type="ARBA" id="ARBA00022989"/>
    </source>
</evidence>
<proteinExistence type="inferred from homology"/>
<evidence type="ECO:0000256" key="6">
    <source>
        <dbReference type="SAM" id="Phobius"/>
    </source>
</evidence>
<feature type="transmembrane region" description="Helical" evidence="6">
    <location>
        <begin position="229"/>
        <end position="248"/>
    </location>
</feature>
<dbReference type="InterPro" id="IPR049326">
    <property type="entry name" value="Rhodopsin_dom_fungi"/>
</dbReference>
<dbReference type="InterPro" id="IPR052337">
    <property type="entry name" value="SAT4-like"/>
</dbReference>
<evidence type="ECO:0000256" key="2">
    <source>
        <dbReference type="ARBA" id="ARBA00022692"/>
    </source>
</evidence>
<feature type="transmembrane region" description="Helical" evidence="6">
    <location>
        <begin position="193"/>
        <end position="217"/>
    </location>
</feature>
<accession>A0AAQ3R6H9</accession>
<reference evidence="8 9" key="1">
    <citation type="submission" date="2023-11" db="EMBL/GenBank/DDBJ databases">
        <title>An acidophilic fungus is an integral part of prey digestion in a carnivorous sundew plant.</title>
        <authorList>
            <person name="Tsai I.J."/>
        </authorList>
    </citation>
    <scope>NUCLEOTIDE SEQUENCE [LARGE SCALE GENOMIC DNA]</scope>
    <source>
        <strain evidence="8">169a</strain>
    </source>
</reference>
<feature type="transmembrane region" description="Helical" evidence="6">
    <location>
        <begin position="143"/>
        <end position="167"/>
    </location>
</feature>
<evidence type="ECO:0000256" key="5">
    <source>
        <dbReference type="ARBA" id="ARBA00038359"/>
    </source>
</evidence>
<keyword evidence="2 6" id="KW-0812">Transmembrane</keyword>
<feature type="transmembrane region" description="Helical" evidence="6">
    <location>
        <begin position="32"/>
        <end position="51"/>
    </location>
</feature>
<organism evidence="8 9">
    <name type="scientific">Acrodontium crateriforme</name>
    <dbReference type="NCBI Taxonomy" id="150365"/>
    <lineage>
        <taxon>Eukaryota</taxon>
        <taxon>Fungi</taxon>
        <taxon>Dikarya</taxon>
        <taxon>Ascomycota</taxon>
        <taxon>Pezizomycotina</taxon>
        <taxon>Dothideomycetes</taxon>
        <taxon>Dothideomycetidae</taxon>
        <taxon>Mycosphaerellales</taxon>
        <taxon>Teratosphaeriaceae</taxon>
        <taxon>Acrodontium</taxon>
    </lineage>
</organism>
<evidence type="ECO:0000256" key="1">
    <source>
        <dbReference type="ARBA" id="ARBA00004141"/>
    </source>
</evidence>
<feature type="transmembrane region" description="Helical" evidence="6">
    <location>
        <begin position="268"/>
        <end position="291"/>
    </location>
</feature>
<comment type="similarity">
    <text evidence="5">Belongs to the SAT4 family.</text>
</comment>
<name>A0AAQ3R6H9_9PEZI</name>
<dbReference type="PANTHER" id="PTHR33048:SF129">
    <property type="entry name" value="INTEGRAL MEMBRANE PROTEIN-RELATED"/>
    <property type="match status" value="1"/>
</dbReference>
<feature type="transmembrane region" description="Helical" evidence="6">
    <location>
        <begin position="71"/>
        <end position="89"/>
    </location>
</feature>
<dbReference type="EMBL" id="CP138580">
    <property type="protein sequence ID" value="WPG97255.1"/>
    <property type="molecule type" value="Genomic_DNA"/>
</dbReference>
<comment type="subcellular location">
    <subcellularLocation>
        <location evidence="1">Membrane</location>
        <topology evidence="1">Multi-pass membrane protein</topology>
    </subcellularLocation>
</comment>
<keyword evidence="3 6" id="KW-1133">Transmembrane helix</keyword>
<dbReference type="GO" id="GO:0016020">
    <property type="term" value="C:membrane"/>
    <property type="evidence" value="ECO:0007669"/>
    <property type="project" value="UniProtKB-SubCell"/>
</dbReference>
<dbReference type="AlphaFoldDB" id="A0AAQ3R6H9"/>
<evidence type="ECO:0000313" key="9">
    <source>
        <dbReference type="Proteomes" id="UP001303373"/>
    </source>
</evidence>
<protein>
    <recommendedName>
        <fullName evidence="7">Rhodopsin domain-containing protein</fullName>
    </recommendedName>
</protein>
<keyword evidence="9" id="KW-1185">Reference proteome</keyword>
<evidence type="ECO:0000259" key="7">
    <source>
        <dbReference type="Pfam" id="PF20684"/>
    </source>
</evidence>
<feature type="domain" description="Rhodopsin" evidence="7">
    <location>
        <begin position="47"/>
        <end position="293"/>
    </location>
</feature>
<dbReference type="Pfam" id="PF20684">
    <property type="entry name" value="Fung_rhodopsin"/>
    <property type="match status" value="1"/>
</dbReference>
<evidence type="ECO:0000313" key="8">
    <source>
        <dbReference type="EMBL" id="WPG97255.1"/>
    </source>
</evidence>
<feature type="transmembrane region" description="Helical" evidence="6">
    <location>
        <begin position="109"/>
        <end position="131"/>
    </location>
</feature>
<gene>
    <name evidence="8" type="ORF">R9X50_00002700</name>
</gene>
<sequence>MPGNLPVPPLSVTYQWPAPNYIDPIRRNWMPAYAGTVHMVGTVLVFMRFWLRARRIGGGFGLDDVFLFPSWLLSTALVALAIYSSRHGFIDRHIWDLPAYKRPSEALNAWIASFVFLLGSSFIKLSILLFYRRLQARAYNPRWLLAIHAAMVFTVLYTLGLILALMFNCTPTQAYWKAYDPAWTREYHCVDTVTISILAGVLSIVSDAYSVALPCVMLNGLKIPKQQKMGLNVVFLVGSVVVGAGIMRTYEFHRLTREWDTTWVGFSVYVWSLLEYELGIICACAPSLRVIMKSFI</sequence>
<dbReference type="Proteomes" id="UP001303373">
    <property type="component" value="Chromosome 1"/>
</dbReference>
<evidence type="ECO:0000256" key="4">
    <source>
        <dbReference type="ARBA" id="ARBA00023136"/>
    </source>
</evidence>